<keyword evidence="2" id="KW-1185">Reference proteome</keyword>
<evidence type="ECO:0000313" key="2">
    <source>
        <dbReference type="Proteomes" id="UP000692954"/>
    </source>
</evidence>
<sequence>MQTEKGIAKTTKNIIIRIITRGNCQINRRIHELKSLQSKEMINKKQYEDQLDGIDNLILIFWLKINDQNFMYEMTKIIKIENYCIQFTLNH</sequence>
<protein>
    <submittedName>
        <fullName evidence="1">Uncharacterized protein</fullName>
    </submittedName>
</protein>
<dbReference type="Proteomes" id="UP000692954">
    <property type="component" value="Unassembled WGS sequence"/>
</dbReference>
<name>A0A8S1PD57_9CILI</name>
<dbReference type="AlphaFoldDB" id="A0A8S1PD57"/>
<evidence type="ECO:0000313" key="1">
    <source>
        <dbReference type="EMBL" id="CAD8101017.1"/>
    </source>
</evidence>
<gene>
    <name evidence="1" type="ORF">PSON_ATCC_30995.1.T0750054</name>
</gene>
<reference evidence="1" key="1">
    <citation type="submission" date="2021-01" db="EMBL/GenBank/DDBJ databases">
        <authorList>
            <consortium name="Genoscope - CEA"/>
            <person name="William W."/>
        </authorList>
    </citation>
    <scope>NUCLEOTIDE SEQUENCE</scope>
</reference>
<dbReference type="EMBL" id="CAJJDN010000075">
    <property type="protein sequence ID" value="CAD8101017.1"/>
    <property type="molecule type" value="Genomic_DNA"/>
</dbReference>
<accession>A0A8S1PD57</accession>
<organism evidence="1 2">
    <name type="scientific">Paramecium sonneborni</name>
    <dbReference type="NCBI Taxonomy" id="65129"/>
    <lineage>
        <taxon>Eukaryota</taxon>
        <taxon>Sar</taxon>
        <taxon>Alveolata</taxon>
        <taxon>Ciliophora</taxon>
        <taxon>Intramacronucleata</taxon>
        <taxon>Oligohymenophorea</taxon>
        <taxon>Peniculida</taxon>
        <taxon>Parameciidae</taxon>
        <taxon>Paramecium</taxon>
    </lineage>
</organism>
<comment type="caution">
    <text evidence="1">The sequence shown here is derived from an EMBL/GenBank/DDBJ whole genome shotgun (WGS) entry which is preliminary data.</text>
</comment>
<proteinExistence type="predicted"/>